<gene>
    <name evidence="2" type="ORF">D1631_09835</name>
</gene>
<protein>
    <submittedName>
        <fullName evidence="2">Uncharacterized protein</fullName>
    </submittedName>
</protein>
<sequence length="76" mass="9254">MLRSLSIRLSFFLFLDFFLPFLLKIFHLRNFLKEKRILNFKFLFQELKNYYPIVNFLRNPYCSVGSHNSILFPSIS</sequence>
<dbReference type="Proteomes" id="UP000278775">
    <property type="component" value="Unassembled WGS sequence"/>
</dbReference>
<organism evidence="2 3">
    <name type="scientific">Chryseobacterium nematophagum</name>
    <dbReference type="NCBI Taxonomy" id="2305228"/>
    <lineage>
        <taxon>Bacteria</taxon>
        <taxon>Pseudomonadati</taxon>
        <taxon>Bacteroidota</taxon>
        <taxon>Flavobacteriia</taxon>
        <taxon>Flavobacteriales</taxon>
        <taxon>Weeksellaceae</taxon>
        <taxon>Chryseobacterium group</taxon>
        <taxon>Chryseobacterium</taxon>
    </lineage>
</organism>
<feature type="transmembrane region" description="Helical" evidence="1">
    <location>
        <begin position="6"/>
        <end position="26"/>
    </location>
</feature>
<keyword evidence="1" id="KW-0812">Transmembrane</keyword>
<keyword evidence="1" id="KW-1133">Transmembrane helix</keyword>
<name>A0A3M7TJ22_9FLAO</name>
<reference evidence="2 3" key="1">
    <citation type="submission" date="2018-08" db="EMBL/GenBank/DDBJ databases">
        <title>Chryseobacterium nematophagum: a novel matrix digesting pathogen of nematodes.</title>
        <authorList>
            <person name="Page A."/>
            <person name="Roberts M."/>
            <person name="Felix M.-A."/>
            <person name="Weir W."/>
        </authorList>
    </citation>
    <scope>NUCLEOTIDE SEQUENCE [LARGE SCALE GENOMIC DNA]</scope>
    <source>
        <strain evidence="2 3">JUb129</strain>
    </source>
</reference>
<keyword evidence="1" id="KW-0472">Membrane</keyword>
<evidence type="ECO:0000313" key="3">
    <source>
        <dbReference type="Proteomes" id="UP000278775"/>
    </source>
</evidence>
<evidence type="ECO:0000313" key="2">
    <source>
        <dbReference type="EMBL" id="RNA62210.1"/>
    </source>
</evidence>
<dbReference type="EMBL" id="QWIU01000002">
    <property type="protein sequence ID" value="RNA62210.1"/>
    <property type="molecule type" value="Genomic_DNA"/>
</dbReference>
<accession>A0A3M7TJ22</accession>
<comment type="caution">
    <text evidence="2">The sequence shown here is derived from an EMBL/GenBank/DDBJ whole genome shotgun (WGS) entry which is preliminary data.</text>
</comment>
<proteinExistence type="predicted"/>
<dbReference type="AlphaFoldDB" id="A0A3M7TJ22"/>
<evidence type="ECO:0000256" key="1">
    <source>
        <dbReference type="SAM" id="Phobius"/>
    </source>
</evidence>